<evidence type="ECO:0000256" key="4">
    <source>
        <dbReference type="PROSITE-ProRule" id="PRU00433"/>
    </source>
</evidence>
<keyword evidence="3 4" id="KW-0408">Iron</keyword>
<gene>
    <name evidence="7" type="ORF">ABXR19_01240</name>
</gene>
<protein>
    <submittedName>
        <fullName evidence="7">DUF1924 domain-containing protein</fullName>
    </submittedName>
</protein>
<keyword evidence="1 4" id="KW-0349">Heme</keyword>
<dbReference type="SUPFAM" id="SSF46626">
    <property type="entry name" value="Cytochrome c"/>
    <property type="match status" value="1"/>
</dbReference>
<evidence type="ECO:0000256" key="5">
    <source>
        <dbReference type="SAM" id="SignalP"/>
    </source>
</evidence>
<proteinExistence type="predicted"/>
<dbReference type="Gene3D" id="1.10.760.10">
    <property type="entry name" value="Cytochrome c-like domain"/>
    <property type="match status" value="1"/>
</dbReference>
<dbReference type="RefSeq" id="WP_354599253.1">
    <property type="nucleotide sequence ID" value="NZ_JBEWZI010000001.1"/>
</dbReference>
<evidence type="ECO:0000313" key="8">
    <source>
        <dbReference type="Proteomes" id="UP001549691"/>
    </source>
</evidence>
<feature type="signal peptide" evidence="5">
    <location>
        <begin position="1"/>
        <end position="25"/>
    </location>
</feature>
<dbReference type="PROSITE" id="PS51007">
    <property type="entry name" value="CYTC"/>
    <property type="match status" value="1"/>
</dbReference>
<sequence>MSKPRLSLRHCLALVLLCAAALAQAETPQQILSVYESAARVQAPAFSASAVRGGDFFRNKHGREWSCASCHTGNPVDAGKHASTGKAIQPMAVAANAERFTQPNKVEKWFTRNCKDVLGRECSAAEKADVVAFLSTVK</sequence>
<accession>A0ABV2TFW1</accession>
<evidence type="ECO:0000256" key="1">
    <source>
        <dbReference type="ARBA" id="ARBA00022617"/>
    </source>
</evidence>
<evidence type="ECO:0000313" key="7">
    <source>
        <dbReference type="EMBL" id="MET7012794.1"/>
    </source>
</evidence>
<dbReference type="Proteomes" id="UP001549691">
    <property type="component" value="Unassembled WGS sequence"/>
</dbReference>
<comment type="caution">
    <text evidence="7">The sequence shown here is derived from an EMBL/GenBank/DDBJ whole genome shotgun (WGS) entry which is preliminary data.</text>
</comment>
<dbReference type="Pfam" id="PF09086">
    <property type="entry name" value="DUF1924"/>
    <property type="match status" value="1"/>
</dbReference>
<organism evidence="7 8">
    <name type="scientific">Uliginosibacterium flavum</name>
    <dbReference type="NCBI Taxonomy" id="1396831"/>
    <lineage>
        <taxon>Bacteria</taxon>
        <taxon>Pseudomonadati</taxon>
        <taxon>Pseudomonadota</taxon>
        <taxon>Betaproteobacteria</taxon>
        <taxon>Rhodocyclales</taxon>
        <taxon>Zoogloeaceae</taxon>
        <taxon>Uliginosibacterium</taxon>
    </lineage>
</organism>
<evidence type="ECO:0000256" key="3">
    <source>
        <dbReference type="ARBA" id="ARBA00023004"/>
    </source>
</evidence>
<dbReference type="InterPro" id="IPR009056">
    <property type="entry name" value="Cyt_c-like_dom"/>
</dbReference>
<keyword evidence="8" id="KW-1185">Reference proteome</keyword>
<dbReference type="InterPro" id="IPR036909">
    <property type="entry name" value="Cyt_c-like_dom_sf"/>
</dbReference>
<dbReference type="InterPro" id="IPR015170">
    <property type="entry name" value="DUF1924_SHP"/>
</dbReference>
<keyword evidence="5" id="KW-0732">Signal</keyword>
<evidence type="ECO:0000256" key="2">
    <source>
        <dbReference type="ARBA" id="ARBA00022723"/>
    </source>
</evidence>
<name>A0ABV2TFW1_9RHOO</name>
<evidence type="ECO:0000259" key="6">
    <source>
        <dbReference type="PROSITE" id="PS51007"/>
    </source>
</evidence>
<dbReference type="EMBL" id="JBEWZI010000001">
    <property type="protein sequence ID" value="MET7012794.1"/>
    <property type="molecule type" value="Genomic_DNA"/>
</dbReference>
<feature type="chain" id="PRO_5047301229" evidence="5">
    <location>
        <begin position="26"/>
        <end position="138"/>
    </location>
</feature>
<keyword evidence="2 4" id="KW-0479">Metal-binding</keyword>
<feature type="domain" description="Cytochrome c" evidence="6">
    <location>
        <begin position="48"/>
        <end position="138"/>
    </location>
</feature>
<reference evidence="7 8" key="1">
    <citation type="submission" date="2024-07" db="EMBL/GenBank/DDBJ databases">
        <title>Uliginosibacterium flavum JJ3220;KACC:17644.</title>
        <authorList>
            <person name="Kim M.K."/>
        </authorList>
    </citation>
    <scope>NUCLEOTIDE SEQUENCE [LARGE SCALE GENOMIC DNA]</scope>
    <source>
        <strain evidence="7 8">KACC:17644</strain>
    </source>
</reference>